<evidence type="ECO:0000313" key="4">
    <source>
        <dbReference type="Proteomes" id="UP000005522"/>
    </source>
</evidence>
<organism evidence="3 4">
    <name type="scientific">Acidithiobacillus caldus (strain ATCC 51756 / DSM 8584 / KU)</name>
    <dbReference type="NCBI Taxonomy" id="637389"/>
    <lineage>
        <taxon>Bacteria</taxon>
        <taxon>Pseudomonadati</taxon>
        <taxon>Pseudomonadota</taxon>
        <taxon>Acidithiobacillia</taxon>
        <taxon>Acidithiobacillales</taxon>
        <taxon>Acidithiobacillaceae</taxon>
        <taxon>Acidithiobacillus</taxon>
    </lineage>
</organism>
<sequence length="756" mass="84178">MAQARKRPRLLPVHQSNERHTDTRRHGRFSAAFPPGVGSIIATPRASPLHERTVCLGRLPNDSRVLPQRAPPVRNHHLELLEAVELCCGGDHILQQGASAACCTYGFDRVGSGIPLRGLSHHRNPGVWKPGQGLSIYDGNGSIPRWSAAAGTRGNGGVSGPHIRGKQASSIIYSKEHMGLKTKTPSTGRYFIKRLAHFSVLTVLTLLALVTSLGSAFQNIPLDSDTAEMAIIANGVTSHGLSWLAHWQFPPDNQILSLLPFAVPYYLLFGTSLTTIILQGWLIVVANALMTALIVRNITKSTSWGSASFILALTANPQLLGSPGFLAFPITHNIVWFFGLLGSYGLIRYMSRQSDSLSLVVIAVFIGTVSDPWFTAAFTIPAFIISWKSMQWFRIEPSLRSLMISAILIPFVIGEAVSTILHHLGVFLPNGDLVAPPALLVRHLIILGKSLLLMFSFTPIPNGFLYILWIIYVFAMIVAFILLKSIPVGDDIERLSLRFFVLSILVIIIAFIFTGFAQDIGAARFLVNVYYSVIVIISILVHRLWSNIISWKRAIIILPSIVLLCYIVLTAHLIVDNGICYNVSAREKNVYALENFLERKGLYYGFGPYFQNVNTMLLNVVSGGRIVAVPVSCDMGYATPFFGGGGNRLWLSQSKEFYQSEFFVFDSKDIRYKRCAEKNFGNYNKIYHLNDWTILEYHKNLAPTLLENVERKNKKWVEYNINRNMIGIIKVCDKLRMNNCWIKSAYSWSLAHGIGN</sequence>
<feature type="transmembrane region" description="Helical" evidence="2">
    <location>
        <begin position="265"/>
        <end position="290"/>
    </location>
</feature>
<feature type="region of interest" description="Disordered" evidence="1">
    <location>
        <begin position="1"/>
        <end position="30"/>
    </location>
</feature>
<feature type="transmembrane region" description="Helical" evidence="2">
    <location>
        <begin position="522"/>
        <end position="542"/>
    </location>
</feature>
<protein>
    <submittedName>
        <fullName evidence="3">GtrI</fullName>
    </submittedName>
</protein>
<accession>A0A059ZWT3</accession>
<feature type="transmembrane region" description="Helical" evidence="2">
    <location>
        <begin position="359"/>
        <end position="384"/>
    </location>
</feature>
<dbReference type="eggNOG" id="ENOG50347KY">
    <property type="taxonomic scope" value="Bacteria"/>
</dbReference>
<feature type="transmembrane region" description="Helical" evidence="2">
    <location>
        <begin position="302"/>
        <end position="320"/>
    </location>
</feature>
<keyword evidence="2" id="KW-0812">Transmembrane</keyword>
<feature type="transmembrane region" description="Helical" evidence="2">
    <location>
        <begin position="404"/>
        <end position="427"/>
    </location>
</feature>
<feature type="transmembrane region" description="Helical" evidence="2">
    <location>
        <begin position="195"/>
        <end position="217"/>
    </location>
</feature>
<dbReference type="Proteomes" id="UP000005522">
    <property type="component" value="Chromosome"/>
</dbReference>
<gene>
    <name evidence="3" type="ORF">Acaty_c0556</name>
</gene>
<dbReference type="KEGG" id="acz:Acaty_c0556"/>
<feature type="transmembrane region" description="Helical" evidence="2">
    <location>
        <begin position="326"/>
        <end position="347"/>
    </location>
</feature>
<keyword evidence="2" id="KW-0472">Membrane</keyword>
<feature type="transmembrane region" description="Helical" evidence="2">
    <location>
        <begin position="495"/>
        <end position="516"/>
    </location>
</feature>
<evidence type="ECO:0000313" key="3">
    <source>
        <dbReference type="EMBL" id="AIA54441.1"/>
    </source>
</evidence>
<keyword evidence="2" id="KW-1133">Transmembrane helix</keyword>
<proteinExistence type="predicted"/>
<dbReference type="EMBL" id="CP005986">
    <property type="protein sequence ID" value="AIA54441.1"/>
    <property type="molecule type" value="Genomic_DNA"/>
</dbReference>
<dbReference type="HOGENOM" id="CLU_368287_0_0_6"/>
<dbReference type="AlphaFoldDB" id="A0A059ZWT3"/>
<reference evidence="3 4" key="1">
    <citation type="journal article" date="2009" name="J. Bacteriol.">
        <title>Draft genome sequence of the extremely acidophilic bacterium Acidithiobacillus caldus ATCC 51756 reveals metabolic versatility in the genus Acidithiobacillus.</title>
        <authorList>
            <person name="Valdes J."/>
            <person name="Quatrini R."/>
            <person name="Hallberg K."/>
            <person name="Dopson M."/>
            <person name="Valenzuela P.D."/>
            <person name="Holmes D.S."/>
        </authorList>
    </citation>
    <scope>NUCLEOTIDE SEQUENCE [LARGE SCALE GENOMIC DNA]</scope>
    <source>
        <strain evidence="4">ATCC 51756 / DSM 8584 / KU</strain>
    </source>
</reference>
<feature type="transmembrane region" description="Helical" evidence="2">
    <location>
        <begin position="439"/>
        <end position="457"/>
    </location>
</feature>
<evidence type="ECO:0000256" key="1">
    <source>
        <dbReference type="SAM" id="MobiDB-lite"/>
    </source>
</evidence>
<name>A0A059ZWT3_ACICK</name>
<feature type="transmembrane region" description="Helical" evidence="2">
    <location>
        <begin position="554"/>
        <end position="575"/>
    </location>
</feature>
<evidence type="ECO:0000256" key="2">
    <source>
        <dbReference type="SAM" id="Phobius"/>
    </source>
</evidence>
<feature type="transmembrane region" description="Helical" evidence="2">
    <location>
        <begin position="463"/>
        <end position="483"/>
    </location>
</feature>